<feature type="compositionally biased region" description="Basic and acidic residues" evidence="3">
    <location>
        <begin position="945"/>
        <end position="960"/>
    </location>
</feature>
<evidence type="ECO:0000256" key="3">
    <source>
        <dbReference type="SAM" id="MobiDB-lite"/>
    </source>
</evidence>
<proteinExistence type="predicted"/>
<dbReference type="PANTHER" id="PTHR14950:SF49">
    <property type="entry name" value="RIBONUCLEASE 3-LIKE PROTEIN 2-RELATED"/>
    <property type="match status" value="1"/>
</dbReference>
<evidence type="ECO:0000313" key="5">
    <source>
        <dbReference type="Proteomes" id="UP000694864"/>
    </source>
</evidence>
<dbReference type="InterPro" id="IPR036389">
    <property type="entry name" value="RNase_III_sf"/>
</dbReference>
<dbReference type="SMART" id="SM00535">
    <property type="entry name" value="RIBOc"/>
    <property type="match status" value="2"/>
</dbReference>
<dbReference type="CDD" id="cd00048">
    <property type="entry name" value="DSRM_SF"/>
    <property type="match status" value="2"/>
</dbReference>
<keyword evidence="1" id="KW-0378">Hydrolase</keyword>
<dbReference type="PROSITE" id="PS50142">
    <property type="entry name" value="RNASE_3_2"/>
    <property type="match status" value="2"/>
</dbReference>
<feature type="domain" description="RNase III" evidence="4">
    <location>
        <begin position="609"/>
        <end position="749"/>
    </location>
</feature>
<dbReference type="Gene3D" id="3.30.160.20">
    <property type="match status" value="2"/>
</dbReference>
<dbReference type="Pfam" id="PF14709">
    <property type="entry name" value="DND1_DSRM"/>
    <property type="match status" value="1"/>
</dbReference>
<dbReference type="Gene3D" id="1.10.1520.10">
    <property type="entry name" value="Ribonuclease III domain"/>
    <property type="match status" value="2"/>
</dbReference>
<keyword evidence="5" id="KW-1185">Reference proteome</keyword>
<dbReference type="GeneID" id="104792710"/>
<dbReference type="Pfam" id="PF00636">
    <property type="entry name" value="Ribonuclease_3"/>
    <property type="match status" value="2"/>
</dbReference>
<organism evidence="5 6">
    <name type="scientific">Camelina sativa</name>
    <name type="common">False flax</name>
    <name type="synonym">Myagrum sativum</name>
    <dbReference type="NCBI Taxonomy" id="90675"/>
    <lineage>
        <taxon>Eukaryota</taxon>
        <taxon>Viridiplantae</taxon>
        <taxon>Streptophyta</taxon>
        <taxon>Embryophyta</taxon>
        <taxon>Tracheophyta</taxon>
        <taxon>Spermatophyta</taxon>
        <taxon>Magnoliopsida</taxon>
        <taxon>eudicotyledons</taxon>
        <taxon>Gunneridae</taxon>
        <taxon>Pentapetalae</taxon>
        <taxon>rosids</taxon>
        <taxon>malvids</taxon>
        <taxon>Brassicales</taxon>
        <taxon>Brassicaceae</taxon>
        <taxon>Camelineae</taxon>
        <taxon>Camelina</taxon>
    </lineage>
</organism>
<dbReference type="Proteomes" id="UP000694864">
    <property type="component" value="Chromosome 1"/>
</dbReference>
<feature type="compositionally biased region" description="Basic and acidic residues" evidence="3">
    <location>
        <begin position="982"/>
        <end position="999"/>
    </location>
</feature>
<feature type="domain" description="RNase III" evidence="4">
    <location>
        <begin position="4"/>
        <end position="153"/>
    </location>
</feature>
<gene>
    <name evidence="6" type="primary">LOC104792710</name>
</gene>
<dbReference type="InterPro" id="IPR000999">
    <property type="entry name" value="RNase_III_dom"/>
</dbReference>
<feature type="compositionally biased region" description="Polar residues" evidence="3">
    <location>
        <begin position="1036"/>
        <end position="1053"/>
    </location>
</feature>
<feature type="compositionally biased region" description="Basic and acidic residues" evidence="3">
    <location>
        <begin position="1006"/>
        <end position="1023"/>
    </location>
</feature>
<dbReference type="PROSITE" id="PS00517">
    <property type="entry name" value="RNASE_3_1"/>
    <property type="match status" value="1"/>
</dbReference>
<dbReference type="SMART" id="SM00358">
    <property type="entry name" value="DSRM"/>
    <property type="match status" value="4"/>
</dbReference>
<dbReference type="RefSeq" id="XP_010517228.1">
    <property type="nucleotide sequence ID" value="XM_010518926.2"/>
</dbReference>
<accession>A0ABM0ZL18</accession>
<feature type="region of interest" description="Disordered" evidence="3">
    <location>
        <begin position="945"/>
        <end position="1091"/>
    </location>
</feature>
<evidence type="ECO:0000259" key="4">
    <source>
        <dbReference type="PROSITE" id="PS50142"/>
    </source>
</evidence>
<dbReference type="SUPFAM" id="SSF54768">
    <property type="entry name" value="dsRNA-binding domain-like"/>
    <property type="match status" value="2"/>
</dbReference>
<keyword evidence="2" id="KW-0694">RNA-binding</keyword>
<sequence>MESVEAVENILNYSFKDKNLLKEAITQTSCSNIESSTLFERLEFLGDSVLELAFTNYLHLTYPDLNFKPKELRVIRTASVSNETFARVAVKHNLHQCLILEDPDPSIDAKIKEFSEAVSKEDEPLPFGGAVKSPKILADLIESLAGAVYIDVDYDLLRVWEIFRGLVEPIYTLDRLQQDPEPERTFLRLFHLADKLGKPIEFKSFKDDEDGKNVFEVYLGDKLFGCRRSISIDIAKLTAAKEALSRMVSMPIEKIVDEDKLAVEIEDAKRKLFEICSTENVRLQTGGSPSLLTTSEKHPLPCEMTPDETVMDEDSIHVGLEDVKMRLFEICAAEKLRSQSESSSLPTASENSFTYEVTPTKMDVGPEDVKGESFEFFSTEMLRSQTELSSLPTASENLLTDEMRREQMVIDEKSPHEDVKRKLFEISSPEKLQLQTEPPSIPTASENPFSENPLEQMVIDDDSPNVEPVDVKAKLFEICSTRKLQIQFGSSSLSNTSVNPLTYEMPIKQMVVNEVKPKDSKLKLSQICAMNNWPNPIFSFEEKKRRKNKHRFVCSAKIKIPTIEGTFEMKGDIESKKKEAENSSAYYMIKVLESSLMSNLQMHESLDSVGAVEKIFNYSFKNTNLLREALTYNISHSLLLQRLNFVGKPALSLALMNHIYLAHPKLEPNELELLRSANTRNDRFARVIVKHGIYKFLIYSVPDSKREVIKFIELLGKEDDPDPYRFVKSPKIITDLVDSIAGAVYIDVNLDVKRLWEIMGSLLEPVLTLDDLRQQPDIILTLFGVGYKQGKRVEFKYRKIGSRSIIGEVYLDDKFIACGKPNKCGNIAKMNAARAALQTLSESMPIEMVMNDYIEYEDAKEKLIGICKDRNLSNPVFSFKSFEKGYICTVKVETSTEEGTLCIKGFKRQRKKIAENNAASHMIRTLKSSPLSRVIKNLQLQQLLDEKKDRKMQRTLEKKKNSEKRKRQSLDESKSPQTQNSLDEKKNLEMENSLDEKKSPQLQNSLDEKKNLEMENSLDEKKSPQLQNSLDEKKNPQLQNSLDENKNQQMQNSSDEKGDLQMPNSLEKKKNLLSRKRRRQDENKNLEWRTI</sequence>
<name>A0ABM0ZL18_CAMSA</name>
<dbReference type="PANTHER" id="PTHR14950">
    <property type="entry name" value="DICER-RELATED"/>
    <property type="match status" value="1"/>
</dbReference>
<evidence type="ECO:0000313" key="6">
    <source>
        <dbReference type="RefSeq" id="XP_010517228.1"/>
    </source>
</evidence>
<feature type="compositionally biased region" description="Basic and acidic residues" evidence="3">
    <location>
        <begin position="1079"/>
        <end position="1091"/>
    </location>
</feature>
<reference evidence="6" key="2">
    <citation type="submission" date="2025-08" db="UniProtKB">
        <authorList>
            <consortium name="RefSeq"/>
        </authorList>
    </citation>
    <scope>IDENTIFICATION</scope>
    <source>
        <tissue evidence="6">Leaf</tissue>
    </source>
</reference>
<dbReference type="InterPro" id="IPR014720">
    <property type="entry name" value="dsRBD_dom"/>
</dbReference>
<protein>
    <submittedName>
        <fullName evidence="6">Ribonuclease 3-like protein 3</fullName>
    </submittedName>
</protein>
<evidence type="ECO:0000256" key="2">
    <source>
        <dbReference type="ARBA" id="ARBA00022884"/>
    </source>
</evidence>
<evidence type="ECO:0000256" key="1">
    <source>
        <dbReference type="ARBA" id="ARBA00022801"/>
    </source>
</evidence>
<dbReference type="SUPFAM" id="SSF69065">
    <property type="entry name" value="RNase III domain-like"/>
    <property type="match status" value="2"/>
</dbReference>
<dbReference type="CDD" id="cd00593">
    <property type="entry name" value="RIBOc"/>
    <property type="match status" value="2"/>
</dbReference>
<reference evidence="5" key="1">
    <citation type="journal article" date="2014" name="Nat. Commun.">
        <title>The emerging biofuel crop Camelina sativa retains a highly undifferentiated hexaploid genome structure.</title>
        <authorList>
            <person name="Kagale S."/>
            <person name="Koh C."/>
            <person name="Nixon J."/>
            <person name="Bollina V."/>
            <person name="Clarke W.E."/>
            <person name="Tuteja R."/>
            <person name="Spillane C."/>
            <person name="Robinson S.J."/>
            <person name="Links M.G."/>
            <person name="Clarke C."/>
            <person name="Higgins E.E."/>
            <person name="Huebert T."/>
            <person name="Sharpe A.G."/>
            <person name="Parkin I.A."/>
        </authorList>
    </citation>
    <scope>NUCLEOTIDE SEQUENCE [LARGE SCALE GENOMIC DNA]</scope>
    <source>
        <strain evidence="5">cv. DH55</strain>
    </source>
</reference>